<dbReference type="SUPFAM" id="SSF49723">
    <property type="entry name" value="Lipase/lipooxygenase domain (PLAT/LH2 domain)"/>
    <property type="match status" value="8"/>
</dbReference>
<reference evidence="4 5" key="1">
    <citation type="journal article" date="2019" name="Genome Biol. Evol.">
        <title>Whole-Genome Sequencing of the Giant Devil Catfish, Bagarius yarrelli.</title>
        <authorList>
            <person name="Jiang W."/>
            <person name="Lv Y."/>
            <person name="Cheng L."/>
            <person name="Yang K."/>
            <person name="Chao B."/>
            <person name="Wang X."/>
            <person name="Li Y."/>
            <person name="Pan X."/>
            <person name="You X."/>
            <person name="Zhang Y."/>
            <person name="Yang J."/>
            <person name="Li J."/>
            <person name="Zhang X."/>
            <person name="Liu S."/>
            <person name="Sun C."/>
            <person name="Yang J."/>
            <person name="Shi Q."/>
        </authorList>
    </citation>
    <scope>NUCLEOTIDE SEQUENCE [LARGE SCALE GENOMIC DNA]</scope>
    <source>
        <strain evidence="4">JWS20170419001</strain>
        <tissue evidence="4">Muscle</tissue>
    </source>
</reference>
<dbReference type="OrthoDB" id="5322100at2759"/>
<evidence type="ECO:0000256" key="2">
    <source>
        <dbReference type="SAM" id="MobiDB-lite"/>
    </source>
</evidence>
<feature type="domain" description="PLAT" evidence="3">
    <location>
        <begin position="244"/>
        <end position="360"/>
    </location>
</feature>
<dbReference type="SMART" id="SM00308">
    <property type="entry name" value="LH2"/>
    <property type="match status" value="3"/>
</dbReference>
<dbReference type="InterPro" id="IPR001024">
    <property type="entry name" value="PLAT/LH2_dom"/>
</dbReference>
<feature type="domain" description="PLAT" evidence="3">
    <location>
        <begin position="426"/>
        <end position="541"/>
    </location>
</feature>
<sequence length="885" mass="100555">MGSKDKKSKEEGKKKKKAQKEEQEEEDGEEEDDESQKKKKKKKAKKGSTDSDDEGKKGKGKKKKKTVDYVEIYENELRNFDPEKVENYEDEYYKKKGLSASWFLDRVMVTDMNRPHQRYYFACNNWLSRKEGDGLITRDLLGSIDPSDMPKWERRLDSDKNNFERGAEDKFTIDAPNLGKLRKLTIGHNNKGSSAGWFVDKVVVDDLGNKAVYEFPVGRWFAIDEDDGKIQRDILVGGNQPTGIVYNVQVVTGNIRGAGTNSKIHIVMHGSKGTKNSGKIFLEGGKFERGLIDSFNVEIAALLSPIGRITIGHDNDGVSAGWYCDKVVIYCPFTGLEQTFPCSKWLDEDEKDGLIEREIYEMVSLRKKRQKKYPWSLWIWTSDLSGAGTDASIILQIYGELGKSDEIKLDNKTDNFEQGQLDKFMVVYEITVVTGDTQYAGTDTNIFITAFGANGSSEEILLQKNEDRFERDQADTFNLEIDDIAPLKKLRVRIDGTGCRPDWFLDKIIMRNPITEEVSVFTYEDWLSKTKGSKKTKVCELAAVVDDEEMVEKTTYAIQVKTSDIAGAGTDANVFLILFGENGDTGTLTLKESSNRNKFERNQVDVFCFSDILSLGELCKVRVWHDNKEYIIEITTSNYEGAGTKENVCIVLEGKRARSKEFMLENSSKKKRFVWGATDSFEFSSKVLGDIVSISLGHITKDKKVKNESYWHVEEVVVTEEELGNKFFFHCDARILLTTKKGEFVTFECTKCVESFASKVRSLVPIKYEIIVITGDVKGAGTDANVFITIYGVNGDSGKRPLKQRFRNLFERGCTDRFLLETLDLGDLLRVKVEHDNTGRAPGWYLECIEITNTANWVTTIFVCGKWMDKKRADGKIERVLFPRY</sequence>
<feature type="compositionally biased region" description="Basic and acidic residues" evidence="2">
    <location>
        <begin position="1"/>
        <end position="13"/>
    </location>
</feature>
<evidence type="ECO:0000256" key="1">
    <source>
        <dbReference type="PROSITE-ProRule" id="PRU00152"/>
    </source>
</evidence>
<feature type="domain" description="PLAT" evidence="3">
    <location>
        <begin position="628"/>
        <end position="749"/>
    </location>
</feature>
<gene>
    <name evidence="4" type="ORF">Baya_14069</name>
</gene>
<feature type="domain" description="PLAT" evidence="3">
    <location>
        <begin position="115"/>
        <end position="235"/>
    </location>
</feature>
<dbReference type="Gene3D" id="2.60.60.20">
    <property type="entry name" value="PLAT/LH2 domain"/>
    <property type="match status" value="5"/>
</dbReference>
<feature type="compositionally biased region" description="Acidic residues" evidence="2">
    <location>
        <begin position="22"/>
        <end position="34"/>
    </location>
</feature>
<dbReference type="Proteomes" id="UP000319801">
    <property type="component" value="Unassembled WGS sequence"/>
</dbReference>
<organism evidence="4 5">
    <name type="scientific">Bagarius yarrelli</name>
    <name type="common">Goonch</name>
    <name type="synonym">Bagrus yarrelli</name>
    <dbReference type="NCBI Taxonomy" id="175774"/>
    <lineage>
        <taxon>Eukaryota</taxon>
        <taxon>Metazoa</taxon>
        <taxon>Chordata</taxon>
        <taxon>Craniata</taxon>
        <taxon>Vertebrata</taxon>
        <taxon>Euteleostomi</taxon>
        <taxon>Actinopterygii</taxon>
        <taxon>Neopterygii</taxon>
        <taxon>Teleostei</taxon>
        <taxon>Ostariophysi</taxon>
        <taxon>Siluriformes</taxon>
        <taxon>Sisoridae</taxon>
        <taxon>Sisorinae</taxon>
        <taxon>Bagarius</taxon>
    </lineage>
</organism>
<feature type="domain" description="PLAT" evidence="3">
    <location>
        <begin position="554"/>
        <end position="627"/>
    </location>
</feature>
<dbReference type="Gene3D" id="2.40.180.10">
    <property type="entry name" value="Catalase core domain"/>
    <property type="match status" value="3"/>
</dbReference>
<accession>A0A556V7M5</accession>
<comment type="caution">
    <text evidence="1">Lacks conserved residue(s) required for the propagation of feature annotation.</text>
</comment>
<protein>
    <submittedName>
        <fullName evidence="4">Lipoxygenase homology domain-containing protein 1</fullName>
    </submittedName>
</protein>
<feature type="compositionally biased region" description="Basic residues" evidence="2">
    <location>
        <begin position="37"/>
        <end position="46"/>
    </location>
</feature>
<comment type="caution">
    <text evidence="4">The sequence shown here is derived from an EMBL/GenBank/DDBJ whole genome shotgun (WGS) entry which is preliminary data.</text>
</comment>
<dbReference type="InterPro" id="IPR052970">
    <property type="entry name" value="Inner_ear_hair_cell_LOXHD"/>
</dbReference>
<dbReference type="EMBL" id="VCAZ01000147">
    <property type="protein sequence ID" value="TSY41756.1"/>
    <property type="molecule type" value="Genomic_DNA"/>
</dbReference>
<feature type="domain" description="PLAT" evidence="3">
    <location>
        <begin position="766"/>
        <end position="882"/>
    </location>
</feature>
<dbReference type="PANTHER" id="PTHR45901">
    <property type="entry name" value="PROTEIN CBG12474"/>
    <property type="match status" value="1"/>
</dbReference>
<dbReference type="PANTHER" id="PTHR45901:SF3">
    <property type="entry name" value="LIPOXYGENASE HOMOLOGY DOMAIN-CONTAINING PROTEIN 1"/>
    <property type="match status" value="1"/>
</dbReference>
<keyword evidence="5" id="KW-1185">Reference proteome</keyword>
<dbReference type="PROSITE" id="PS50095">
    <property type="entry name" value="PLAT"/>
    <property type="match status" value="6"/>
</dbReference>
<evidence type="ECO:0000313" key="4">
    <source>
        <dbReference type="EMBL" id="TSY41756.1"/>
    </source>
</evidence>
<feature type="region of interest" description="Disordered" evidence="2">
    <location>
        <begin position="1"/>
        <end position="61"/>
    </location>
</feature>
<dbReference type="InterPro" id="IPR036392">
    <property type="entry name" value="PLAT/LH2_dom_sf"/>
</dbReference>
<dbReference type="AlphaFoldDB" id="A0A556V7M5"/>
<dbReference type="Pfam" id="PF01477">
    <property type="entry name" value="PLAT"/>
    <property type="match status" value="7"/>
</dbReference>
<dbReference type="CDD" id="cd01756">
    <property type="entry name" value="PLAT_repeat"/>
    <property type="match status" value="2"/>
</dbReference>
<proteinExistence type="predicted"/>
<name>A0A556V7M5_BAGYA</name>
<evidence type="ECO:0000259" key="3">
    <source>
        <dbReference type="PROSITE" id="PS50095"/>
    </source>
</evidence>
<evidence type="ECO:0000313" key="5">
    <source>
        <dbReference type="Proteomes" id="UP000319801"/>
    </source>
</evidence>